<dbReference type="SMART" id="SM00028">
    <property type="entry name" value="TPR"/>
    <property type="match status" value="2"/>
</dbReference>
<dbReference type="Proteomes" id="UP000199317">
    <property type="component" value="Unassembled WGS sequence"/>
</dbReference>
<keyword evidence="5 9" id="KW-0808">Transferase</keyword>
<dbReference type="Gene3D" id="3.40.50.11380">
    <property type="match status" value="1"/>
</dbReference>
<reference evidence="10" key="1">
    <citation type="submission" date="2016-10" db="EMBL/GenBank/DDBJ databases">
        <authorList>
            <person name="Varghese N."/>
            <person name="Submissions S."/>
        </authorList>
    </citation>
    <scope>NUCLEOTIDE SEQUENCE [LARGE SCALE GENOMIC DNA]</scope>
    <source>
        <strain evidence="10">DSM 17101</strain>
    </source>
</reference>
<dbReference type="Gene3D" id="3.40.50.2000">
    <property type="entry name" value="Glycogen Phosphorylase B"/>
    <property type="match status" value="1"/>
</dbReference>
<dbReference type="Gene3D" id="3.90.550.10">
    <property type="entry name" value="Spore Coat Polysaccharide Biosynthesis Protein SpsA, Chain A"/>
    <property type="match status" value="1"/>
</dbReference>
<name>A0A1H0P7Q8_9BURK</name>
<evidence type="ECO:0000256" key="1">
    <source>
        <dbReference type="ARBA" id="ARBA00004922"/>
    </source>
</evidence>
<proteinExistence type="inferred from homology"/>
<keyword evidence="10" id="KW-1185">Reference proteome</keyword>
<protein>
    <recommendedName>
        <fullName evidence="3">protein O-GlcNAc transferase</fullName>
        <ecNumber evidence="3">2.4.1.255</ecNumber>
    </recommendedName>
</protein>
<accession>A0A1H0P7Q8</accession>
<gene>
    <name evidence="9" type="ORF">SAMN04489708_10619</name>
</gene>
<keyword evidence="7" id="KW-0802">TPR repeat</keyword>
<dbReference type="GO" id="GO:0097363">
    <property type="term" value="F:protein O-acetylglucosaminyltransferase activity"/>
    <property type="evidence" value="ECO:0007669"/>
    <property type="project" value="UniProtKB-EC"/>
</dbReference>
<evidence type="ECO:0000256" key="4">
    <source>
        <dbReference type="ARBA" id="ARBA00022676"/>
    </source>
</evidence>
<comment type="pathway">
    <text evidence="1">Protein modification; protein glycosylation.</text>
</comment>
<dbReference type="InterPro" id="IPR029489">
    <property type="entry name" value="OGT/SEC/SPY_C"/>
</dbReference>
<sequence length="998" mass="112593">MLLNFAKRFLRRSVAPLITSAVDADALQEEGAKLFADRRFRECIEIWKSYLKLRPHDVDAINNLGAALATIGRESESVRYFDLAYSLDDSHLPSVVNYANVLKGRNRTEEALEILAKARIQAPALTGIRASYAAILFSFGDSRQAVDHTLHAWLGDFDSPRTVDQYLFTATYVQEDEAWLAAEHKFWAGTLRPRPHHIGPLQPHVRPPPLSRQGGKLRVGYWSPDMREHSVRYFFRPLLEGHDREKHEIFLYHDHPTADDQTEKIKIHADHFFEVAQLNDDQLAELLKDHDLDVLVELAGHTSANRLDMLRDRFATLQVTGLGYPPTTGLSGIDAKFLDRHLVDPDMGILYSETPAILAHSFWCFDPKEDIPLPPSPPCTMNGYITFGCFGNIGKITNETISCWGEVLARVADSRLVIRAVNFADPLRKSSFEKRLLEAGIPSGRVDLLPPTMPRELFSAYGEIDIILDTYPFNGGTTTCFATYSGVPVVSRKGRALASRMGESVLNNLGLNEWVVHSAEEYVEQAVRGAEDIDGLSRFRREARQRFQDSALGNGTIFARDVEVFYRNWLEMPPVKGEVLTSYALPASELVRRALITLRYGQFDVAQRIVDYCLNLHPDCGAAHILWTERLTRQGLFGVAAHYLEKHRPGFSDVVDRIKSLINETRFHFMEGSIEKANATLHELEGFSMLESSQSCQIDLLRCAAKVISSETASKMINAANSPTEPQSQWARNIHVCIVADDDGAFATIRQHVEELEMLPHTEIRISQCHSRDKSKIYREIVDAGQEDILVCLHANVNFWRNDFWRQLIIALEECDIVGCYGAKRWDRLEWRTYAQDVKAGAYLIPSGEKAGFWEVYALSRERGAAANKVQVIDGSFVAIRLSAIKGLDFEAELDEAGTMLEEYFSHCAARRGLRVGVSPQLGISLDWRVSLNERYLGPARLFIAKELKFDPWFFPEDDQTLWSVSLPSGELAAAALQKFIEENAGVMPHFSSFPINH</sequence>
<keyword evidence="4" id="KW-0328">Glycosyltransferase</keyword>
<evidence type="ECO:0000313" key="10">
    <source>
        <dbReference type="Proteomes" id="UP000199317"/>
    </source>
</evidence>
<evidence type="ECO:0000256" key="5">
    <source>
        <dbReference type="ARBA" id="ARBA00022679"/>
    </source>
</evidence>
<dbReference type="InterPro" id="IPR029044">
    <property type="entry name" value="Nucleotide-diphossugar_trans"/>
</dbReference>
<keyword evidence="6" id="KW-0677">Repeat</keyword>
<organism evidence="9 10">
    <name type="scientific">Paracidovorax cattleyae</name>
    <dbReference type="NCBI Taxonomy" id="80868"/>
    <lineage>
        <taxon>Bacteria</taxon>
        <taxon>Pseudomonadati</taxon>
        <taxon>Pseudomonadota</taxon>
        <taxon>Betaproteobacteria</taxon>
        <taxon>Burkholderiales</taxon>
        <taxon>Comamonadaceae</taxon>
        <taxon>Paracidovorax</taxon>
    </lineage>
</organism>
<feature type="domain" description="O-GlcNAc transferase C-terminal" evidence="8">
    <location>
        <begin position="385"/>
        <end position="561"/>
    </location>
</feature>
<dbReference type="RefSeq" id="WP_167361209.1">
    <property type="nucleotide sequence ID" value="NZ_CP028290.1"/>
</dbReference>
<dbReference type="SUPFAM" id="SSF48452">
    <property type="entry name" value="TPR-like"/>
    <property type="match status" value="1"/>
</dbReference>
<dbReference type="PANTHER" id="PTHR44835:SF1">
    <property type="entry name" value="PROTEIN O-GLCNAC TRANSFERASE"/>
    <property type="match status" value="1"/>
</dbReference>
<evidence type="ECO:0000259" key="8">
    <source>
        <dbReference type="Pfam" id="PF13844"/>
    </source>
</evidence>
<dbReference type="InterPro" id="IPR011990">
    <property type="entry name" value="TPR-like_helical_dom_sf"/>
</dbReference>
<dbReference type="EMBL" id="FNJL01000006">
    <property type="protein sequence ID" value="SDP00726.1"/>
    <property type="molecule type" value="Genomic_DNA"/>
</dbReference>
<evidence type="ECO:0000256" key="3">
    <source>
        <dbReference type="ARBA" id="ARBA00011970"/>
    </source>
</evidence>
<evidence type="ECO:0000256" key="7">
    <source>
        <dbReference type="ARBA" id="ARBA00022803"/>
    </source>
</evidence>
<dbReference type="Gene3D" id="1.25.40.10">
    <property type="entry name" value="Tetratricopeptide repeat domain"/>
    <property type="match status" value="1"/>
</dbReference>
<dbReference type="AlphaFoldDB" id="A0A1H0P7Q8"/>
<dbReference type="InterPro" id="IPR051939">
    <property type="entry name" value="Glycosyltr_41/O-GlcNAc_trsf"/>
</dbReference>
<dbReference type="Pfam" id="PF13844">
    <property type="entry name" value="Glyco_transf_41"/>
    <property type="match status" value="2"/>
</dbReference>
<dbReference type="PANTHER" id="PTHR44835">
    <property type="entry name" value="UDP-N-ACETYLGLUCOSAMINE--PEPTIDE N-ACETYLGLUCOSAMINYLTRANSFERASE SPINDLY-RELATED"/>
    <property type="match status" value="1"/>
</dbReference>
<feature type="domain" description="O-GlcNAc transferase C-terminal" evidence="8">
    <location>
        <begin position="207"/>
        <end position="367"/>
    </location>
</feature>
<dbReference type="InterPro" id="IPR019734">
    <property type="entry name" value="TPR_rpt"/>
</dbReference>
<dbReference type="EC" id="2.4.1.255" evidence="3"/>
<evidence type="ECO:0000256" key="2">
    <source>
        <dbReference type="ARBA" id="ARBA00005386"/>
    </source>
</evidence>
<evidence type="ECO:0000313" key="9">
    <source>
        <dbReference type="EMBL" id="SDP00726.1"/>
    </source>
</evidence>
<comment type="similarity">
    <text evidence="2">Belongs to the glycosyltransferase 41 family. O-GlcNAc transferase subfamily.</text>
</comment>
<evidence type="ECO:0000256" key="6">
    <source>
        <dbReference type="ARBA" id="ARBA00022737"/>
    </source>
</evidence>